<evidence type="ECO:0000256" key="2">
    <source>
        <dbReference type="ARBA" id="ARBA00023012"/>
    </source>
</evidence>
<dbReference type="Gene3D" id="1.10.10.10">
    <property type="entry name" value="Winged helix-like DNA-binding domain superfamily/Winged helix DNA-binding domain"/>
    <property type="match status" value="1"/>
</dbReference>
<evidence type="ECO:0000313" key="8">
    <source>
        <dbReference type="EMBL" id="CAD6556845.1"/>
    </source>
</evidence>
<dbReference type="InterPro" id="IPR011006">
    <property type="entry name" value="CheY-like_superfamily"/>
</dbReference>
<keyword evidence="1 4" id="KW-0597">Phosphoprotein</keyword>
<dbReference type="SMART" id="SM00448">
    <property type="entry name" value="REC"/>
    <property type="match status" value="1"/>
</dbReference>
<keyword evidence="2" id="KW-0902">Two-component regulatory system</keyword>
<reference evidence="8 9" key="1">
    <citation type="submission" date="2020-10" db="EMBL/GenBank/DDBJ databases">
        <authorList>
            <person name="Peeters C."/>
        </authorList>
    </citation>
    <scope>NUCLEOTIDE SEQUENCE [LARGE SCALE GENOMIC DNA]</scope>
    <source>
        <strain evidence="8 9">LMG 28140</strain>
    </source>
</reference>
<feature type="domain" description="OmpR/PhoB-type" evidence="7">
    <location>
        <begin position="128"/>
        <end position="227"/>
    </location>
</feature>
<dbReference type="Gene3D" id="6.10.250.690">
    <property type="match status" value="1"/>
</dbReference>
<dbReference type="InterPro" id="IPR036388">
    <property type="entry name" value="WH-like_DNA-bd_sf"/>
</dbReference>
<dbReference type="Pfam" id="PF00486">
    <property type="entry name" value="Trans_reg_C"/>
    <property type="match status" value="1"/>
</dbReference>
<dbReference type="InterPro" id="IPR039420">
    <property type="entry name" value="WalR-like"/>
</dbReference>
<name>A0ABM8P5G4_9BURK</name>
<feature type="DNA-binding region" description="OmpR/PhoB-type" evidence="5">
    <location>
        <begin position="128"/>
        <end position="227"/>
    </location>
</feature>
<dbReference type="Proteomes" id="UP000598032">
    <property type="component" value="Unassembled WGS sequence"/>
</dbReference>
<dbReference type="RefSeq" id="WP_201645882.1">
    <property type="nucleotide sequence ID" value="NZ_CAJHCP010000016.1"/>
</dbReference>
<gene>
    <name evidence="8" type="primary">regX3_2</name>
    <name evidence="8" type="ORF">LMG28140_05996</name>
</gene>
<dbReference type="InterPro" id="IPR001789">
    <property type="entry name" value="Sig_transdc_resp-reg_receiver"/>
</dbReference>
<evidence type="ECO:0000313" key="9">
    <source>
        <dbReference type="Proteomes" id="UP000598032"/>
    </source>
</evidence>
<accession>A0ABM8P5G4</accession>
<evidence type="ECO:0000256" key="1">
    <source>
        <dbReference type="ARBA" id="ARBA00022553"/>
    </source>
</evidence>
<dbReference type="CDD" id="cd17574">
    <property type="entry name" value="REC_OmpR"/>
    <property type="match status" value="1"/>
</dbReference>
<proteinExistence type="predicted"/>
<dbReference type="EMBL" id="CAJHCP010000016">
    <property type="protein sequence ID" value="CAD6556845.1"/>
    <property type="molecule type" value="Genomic_DNA"/>
</dbReference>
<keyword evidence="3 5" id="KW-0238">DNA-binding</keyword>
<dbReference type="InterPro" id="IPR001867">
    <property type="entry name" value="OmpR/PhoB-type_DNA-bd"/>
</dbReference>
<dbReference type="SUPFAM" id="SSF52172">
    <property type="entry name" value="CheY-like"/>
    <property type="match status" value="1"/>
</dbReference>
<dbReference type="PANTHER" id="PTHR48111:SF40">
    <property type="entry name" value="PHOSPHATE REGULON TRANSCRIPTIONAL REGULATORY PROTEIN PHOB"/>
    <property type="match status" value="1"/>
</dbReference>
<evidence type="ECO:0000259" key="7">
    <source>
        <dbReference type="PROSITE" id="PS51755"/>
    </source>
</evidence>
<comment type="caution">
    <text evidence="8">The sequence shown here is derived from an EMBL/GenBank/DDBJ whole genome shotgun (WGS) entry which is preliminary data.</text>
</comment>
<evidence type="ECO:0000256" key="4">
    <source>
        <dbReference type="PROSITE-ProRule" id="PRU00169"/>
    </source>
</evidence>
<sequence>MTRILLVEDDEAHSSAVDKSLQSSGHEISRVGDGEKAVEFLTENLVDLIILDWNLPKMSGLDVLHWIRAHLGGGPGVLFLTSKLLEVDIVTALEAGADDYVAKPFRLVELSARVNALLRRSKRDDASQRILRVADYVLDLNERSVLFGGKNIGLTAREFELAACLFGNLGRIISRDLLAKIAWGREHEIASRTIDTHIYRIRGKLQLNPKNGLRLSTVYTRGYRLDEVVATDVVGDVDG</sequence>
<keyword evidence="9" id="KW-1185">Reference proteome</keyword>
<evidence type="ECO:0000259" key="6">
    <source>
        <dbReference type="PROSITE" id="PS50110"/>
    </source>
</evidence>
<dbReference type="PROSITE" id="PS51755">
    <property type="entry name" value="OMPR_PHOB"/>
    <property type="match status" value="1"/>
</dbReference>
<feature type="domain" description="Response regulatory" evidence="6">
    <location>
        <begin position="3"/>
        <end position="118"/>
    </location>
</feature>
<evidence type="ECO:0000256" key="3">
    <source>
        <dbReference type="ARBA" id="ARBA00023125"/>
    </source>
</evidence>
<dbReference type="PROSITE" id="PS50110">
    <property type="entry name" value="RESPONSE_REGULATORY"/>
    <property type="match status" value="1"/>
</dbReference>
<dbReference type="PANTHER" id="PTHR48111">
    <property type="entry name" value="REGULATOR OF RPOS"/>
    <property type="match status" value="1"/>
</dbReference>
<dbReference type="Gene3D" id="3.40.50.2300">
    <property type="match status" value="1"/>
</dbReference>
<evidence type="ECO:0000256" key="5">
    <source>
        <dbReference type="PROSITE-ProRule" id="PRU01091"/>
    </source>
</evidence>
<dbReference type="CDD" id="cd00383">
    <property type="entry name" value="trans_reg_C"/>
    <property type="match status" value="1"/>
</dbReference>
<dbReference type="Pfam" id="PF00072">
    <property type="entry name" value="Response_reg"/>
    <property type="match status" value="1"/>
</dbReference>
<feature type="modified residue" description="4-aspartylphosphate" evidence="4">
    <location>
        <position position="52"/>
    </location>
</feature>
<organism evidence="8 9">
    <name type="scientific">Paraburkholderia metrosideri</name>
    <dbReference type="NCBI Taxonomy" id="580937"/>
    <lineage>
        <taxon>Bacteria</taxon>
        <taxon>Pseudomonadati</taxon>
        <taxon>Pseudomonadota</taxon>
        <taxon>Betaproteobacteria</taxon>
        <taxon>Burkholderiales</taxon>
        <taxon>Burkholderiaceae</taxon>
        <taxon>Paraburkholderia</taxon>
    </lineage>
</organism>
<dbReference type="SMART" id="SM00862">
    <property type="entry name" value="Trans_reg_C"/>
    <property type="match status" value="1"/>
</dbReference>
<protein>
    <submittedName>
        <fullName evidence="8">Sensory transduction protein regX3</fullName>
    </submittedName>
</protein>